<evidence type="ECO:0000313" key="2">
    <source>
        <dbReference type="Proteomes" id="UP000482800"/>
    </source>
</evidence>
<dbReference type="EMBL" id="BLPF01000004">
    <property type="protein sequence ID" value="GFJ85397.1"/>
    <property type="molecule type" value="Genomic_DNA"/>
</dbReference>
<dbReference type="RefSeq" id="WP_173070429.1">
    <property type="nucleotide sequence ID" value="NZ_BAABGO010000041.1"/>
</dbReference>
<protein>
    <submittedName>
        <fullName evidence="1">Uncharacterized protein</fullName>
    </submittedName>
</protein>
<reference evidence="1 2" key="1">
    <citation type="submission" date="2020-03" db="EMBL/GenBank/DDBJ databases">
        <title>Whole genome shotgun sequence of Phytohabitans houttuyneae NBRC 108639.</title>
        <authorList>
            <person name="Komaki H."/>
            <person name="Tamura T."/>
        </authorList>
    </citation>
    <scope>NUCLEOTIDE SEQUENCE [LARGE SCALE GENOMIC DNA]</scope>
    <source>
        <strain evidence="1 2">NBRC 108639</strain>
    </source>
</reference>
<reference evidence="1 2" key="2">
    <citation type="submission" date="2020-03" db="EMBL/GenBank/DDBJ databases">
        <authorList>
            <person name="Ichikawa N."/>
            <person name="Kimura A."/>
            <person name="Kitahashi Y."/>
            <person name="Uohara A."/>
        </authorList>
    </citation>
    <scope>NUCLEOTIDE SEQUENCE [LARGE SCALE GENOMIC DNA]</scope>
    <source>
        <strain evidence="1 2">NBRC 108639</strain>
    </source>
</reference>
<evidence type="ECO:0000313" key="1">
    <source>
        <dbReference type="EMBL" id="GFJ85397.1"/>
    </source>
</evidence>
<dbReference type="AlphaFoldDB" id="A0A6V8KUA0"/>
<comment type="caution">
    <text evidence="1">The sequence shown here is derived from an EMBL/GenBank/DDBJ whole genome shotgun (WGS) entry which is preliminary data.</text>
</comment>
<sequence length="221" mass="24001">MTIDLRLPDAMPVLSRGRHRNPRKGACFMEMASYLAGERWSDHPACTHPLLASLARLVNDHTTDPGRQRLAELIPSVIGLTSDDVRWDALIALRAAETALPVVSAEMQNAMAVSVLSGNRLIAGLDGRPPDTLRPDSRAALLRAPLAARWAHRFTYDVSVSRKMYQRHGAPRTVEFAVQGIAKACIPDPDETLRALLAGAIDDVTAAQPAATVSRSAVRTR</sequence>
<organism evidence="1 2">
    <name type="scientific">Phytohabitans houttuyneae</name>
    <dbReference type="NCBI Taxonomy" id="1076126"/>
    <lineage>
        <taxon>Bacteria</taxon>
        <taxon>Bacillati</taxon>
        <taxon>Actinomycetota</taxon>
        <taxon>Actinomycetes</taxon>
        <taxon>Micromonosporales</taxon>
        <taxon>Micromonosporaceae</taxon>
    </lineage>
</organism>
<keyword evidence="2" id="KW-1185">Reference proteome</keyword>
<name>A0A6V8KUA0_9ACTN</name>
<gene>
    <name evidence="1" type="ORF">Phou_095770</name>
</gene>
<proteinExistence type="predicted"/>
<accession>A0A6V8KUA0</accession>
<dbReference type="Proteomes" id="UP000482800">
    <property type="component" value="Unassembled WGS sequence"/>
</dbReference>